<proteinExistence type="predicted"/>
<evidence type="ECO:0000313" key="3">
    <source>
        <dbReference type="Proteomes" id="UP000466535"/>
    </source>
</evidence>
<sequence length="82" mass="9401">MPDSDSYSKRASAPQHPDAEQVGEHLVIDKTQWCPGPHPDPHRQRDGQTEYLERYLRCVQCGVEVLREDDLPETCDPEGKTR</sequence>
<dbReference type="OrthoDB" id="223863at2157"/>
<accession>A0A6B0SZR7</accession>
<feature type="region of interest" description="Disordered" evidence="1">
    <location>
        <begin position="1"/>
        <end position="25"/>
    </location>
</feature>
<name>A0A6B0SZR7_9EURY</name>
<dbReference type="EMBL" id="WUUT01000002">
    <property type="protein sequence ID" value="MXR51358.1"/>
    <property type="molecule type" value="Genomic_DNA"/>
</dbReference>
<evidence type="ECO:0000313" key="2">
    <source>
        <dbReference type="EMBL" id="MXR51358.1"/>
    </source>
</evidence>
<comment type="caution">
    <text evidence="2">The sequence shown here is derived from an EMBL/GenBank/DDBJ whole genome shotgun (WGS) entry which is preliminary data.</text>
</comment>
<dbReference type="Proteomes" id="UP000466535">
    <property type="component" value="Unassembled WGS sequence"/>
</dbReference>
<organism evidence="2 3">
    <name type="scientific">Halovenus carboxidivorans</name>
    <dbReference type="NCBI Taxonomy" id="2692199"/>
    <lineage>
        <taxon>Archaea</taxon>
        <taxon>Methanobacteriati</taxon>
        <taxon>Methanobacteriota</taxon>
        <taxon>Stenosarchaea group</taxon>
        <taxon>Halobacteria</taxon>
        <taxon>Halobacteriales</taxon>
        <taxon>Haloarculaceae</taxon>
        <taxon>Halovenus</taxon>
    </lineage>
</organism>
<reference evidence="2 3" key="1">
    <citation type="submission" date="2019-12" db="EMBL/GenBank/DDBJ databases">
        <title>Isolation and characterization of three novel carbon monoxide-oxidizing members of Halobacteria from salione crusts and soils.</title>
        <authorList>
            <person name="Myers M.R."/>
            <person name="King G.M."/>
        </authorList>
    </citation>
    <scope>NUCLEOTIDE SEQUENCE [LARGE SCALE GENOMIC DNA]</scope>
    <source>
        <strain evidence="2 3">WSH3</strain>
    </source>
</reference>
<protein>
    <submittedName>
        <fullName evidence="2">Uncharacterized protein</fullName>
    </submittedName>
</protein>
<gene>
    <name evidence="2" type="ORF">GRX03_07045</name>
</gene>
<keyword evidence="3" id="KW-1185">Reference proteome</keyword>
<dbReference type="RefSeq" id="WP_159763491.1">
    <property type="nucleotide sequence ID" value="NZ_WUUT01000002.1"/>
</dbReference>
<evidence type="ECO:0000256" key="1">
    <source>
        <dbReference type="SAM" id="MobiDB-lite"/>
    </source>
</evidence>
<dbReference type="AlphaFoldDB" id="A0A6B0SZR7"/>